<evidence type="ECO:0000259" key="2">
    <source>
        <dbReference type="Pfam" id="PF03629"/>
    </source>
</evidence>
<dbReference type="Pfam" id="PF03629">
    <property type="entry name" value="SASA"/>
    <property type="match status" value="1"/>
</dbReference>
<organism evidence="3 4">
    <name type="scientific">Phaseolus coccineus</name>
    <name type="common">Scarlet runner bean</name>
    <name type="synonym">Phaseolus multiflorus</name>
    <dbReference type="NCBI Taxonomy" id="3886"/>
    <lineage>
        <taxon>Eukaryota</taxon>
        <taxon>Viridiplantae</taxon>
        <taxon>Streptophyta</taxon>
        <taxon>Embryophyta</taxon>
        <taxon>Tracheophyta</taxon>
        <taxon>Spermatophyta</taxon>
        <taxon>Magnoliopsida</taxon>
        <taxon>eudicotyledons</taxon>
        <taxon>Gunneridae</taxon>
        <taxon>Pentapetalae</taxon>
        <taxon>rosids</taxon>
        <taxon>fabids</taxon>
        <taxon>Fabales</taxon>
        <taxon>Fabaceae</taxon>
        <taxon>Papilionoideae</taxon>
        <taxon>50 kb inversion clade</taxon>
        <taxon>NPAAA clade</taxon>
        <taxon>indigoferoid/millettioid clade</taxon>
        <taxon>Phaseoleae</taxon>
        <taxon>Phaseolus</taxon>
    </lineage>
</organism>
<dbReference type="AlphaFoldDB" id="A0AAN9MNH0"/>
<evidence type="ECO:0000313" key="4">
    <source>
        <dbReference type="Proteomes" id="UP001374584"/>
    </source>
</evidence>
<protein>
    <recommendedName>
        <fullName evidence="2">Sialate O-acetylesterase domain-containing protein</fullName>
    </recommendedName>
</protein>
<evidence type="ECO:0000313" key="3">
    <source>
        <dbReference type="EMBL" id="KAK7357642.1"/>
    </source>
</evidence>
<dbReference type="InterPro" id="IPR052940">
    <property type="entry name" value="Carb_Esterase_6"/>
</dbReference>
<accession>A0AAN9MNH0</accession>
<comment type="caution">
    <text evidence="3">The sequence shown here is derived from an EMBL/GenBank/DDBJ whole genome shotgun (WGS) entry which is preliminary data.</text>
</comment>
<dbReference type="InterPro" id="IPR005181">
    <property type="entry name" value="SASA"/>
</dbReference>
<dbReference type="Gene3D" id="3.40.50.1110">
    <property type="entry name" value="SGNH hydrolase"/>
    <property type="match status" value="1"/>
</dbReference>
<dbReference type="SUPFAM" id="SSF52266">
    <property type="entry name" value="SGNH hydrolase"/>
    <property type="match status" value="1"/>
</dbReference>
<proteinExistence type="predicted"/>
<reference evidence="3 4" key="1">
    <citation type="submission" date="2024-01" db="EMBL/GenBank/DDBJ databases">
        <title>The genomes of 5 underutilized Papilionoideae crops provide insights into root nodulation and disease resistanc.</title>
        <authorList>
            <person name="Jiang F."/>
        </authorList>
    </citation>
    <scope>NUCLEOTIDE SEQUENCE [LARGE SCALE GENOMIC DNA]</scope>
    <source>
        <strain evidence="3">JINMINGXINNONG_FW02</strain>
        <tissue evidence="3">Leaves</tissue>
    </source>
</reference>
<keyword evidence="4" id="KW-1185">Reference proteome</keyword>
<dbReference type="GO" id="GO:0016787">
    <property type="term" value="F:hydrolase activity"/>
    <property type="evidence" value="ECO:0007669"/>
    <property type="project" value="UniProtKB-KW"/>
</dbReference>
<gene>
    <name evidence="3" type="ORF">VNO80_16937</name>
</gene>
<keyword evidence="1" id="KW-0378">Hydrolase</keyword>
<evidence type="ECO:0000256" key="1">
    <source>
        <dbReference type="ARBA" id="ARBA00022801"/>
    </source>
</evidence>
<name>A0AAN9MNH0_PHACN</name>
<dbReference type="PANTHER" id="PTHR31988">
    <property type="entry name" value="ESTERASE, PUTATIVE (DUF303)-RELATED"/>
    <property type="match status" value="1"/>
</dbReference>
<dbReference type="PANTHER" id="PTHR31988:SF19">
    <property type="entry name" value="9-O-ACETYL-N-ACETYLNEURAMINIC ACID DEACETYLASE-RELATED"/>
    <property type="match status" value="1"/>
</dbReference>
<sequence length="258" mass="28626">METNTLILPKPKRQIFILSGQSNMAGRGGVVRAADRKYWDGLLPPECSPHPSILRLAANLQWEPANEPLHVDIDAGKVCGVGPGMAFVNALRPRVGDEVGLVPCAVGGTAIREWARGEKLYENMVKRAKESMKGQENCEMKALLWYQGERDSQSEEDAAAYKVNMETFIHNVRQDLDFPSLPIIQVALGSGFEFIEKVREAQKAVDLPNVVYVDAKGLQLKEDNLHLTTESQVQLGRMLAEAYLTHFHASPIGNETQF</sequence>
<dbReference type="EMBL" id="JAYMYR010000006">
    <property type="protein sequence ID" value="KAK7357642.1"/>
    <property type="molecule type" value="Genomic_DNA"/>
</dbReference>
<dbReference type="InterPro" id="IPR036514">
    <property type="entry name" value="SGNH_hydro_sf"/>
</dbReference>
<dbReference type="Proteomes" id="UP001374584">
    <property type="component" value="Unassembled WGS sequence"/>
</dbReference>
<feature type="domain" description="Sialate O-acetylesterase" evidence="2">
    <location>
        <begin position="13"/>
        <end position="244"/>
    </location>
</feature>